<dbReference type="PROSITE" id="PS52019">
    <property type="entry name" value="PKS_MFAS_DH"/>
    <property type="match status" value="1"/>
</dbReference>
<evidence type="ECO:0000313" key="5">
    <source>
        <dbReference type="EMBL" id="KAK3904055.1"/>
    </source>
</evidence>
<accession>A0AAN6RV22</accession>
<dbReference type="EMBL" id="MU855416">
    <property type="protein sequence ID" value="KAK3904055.1"/>
    <property type="molecule type" value="Genomic_DNA"/>
</dbReference>
<gene>
    <name evidence="5" type="ORF">C8A05DRAFT_32193</name>
</gene>
<evidence type="ECO:0000259" key="3">
    <source>
        <dbReference type="PROSITE" id="PS50075"/>
    </source>
</evidence>
<feature type="region of interest" description="N-terminal hotdog fold" evidence="1">
    <location>
        <begin position="90"/>
        <end position="239"/>
    </location>
</feature>
<keyword evidence="2" id="KW-0472">Membrane</keyword>
<protein>
    <submittedName>
        <fullName evidence="5">Uncharacterized protein</fullName>
    </submittedName>
</protein>
<dbReference type="InterPro" id="IPR049551">
    <property type="entry name" value="PKS_DH_C"/>
</dbReference>
<dbReference type="Proteomes" id="UP001303889">
    <property type="component" value="Unassembled WGS sequence"/>
</dbReference>
<dbReference type="InterPro" id="IPR049900">
    <property type="entry name" value="PKS_mFAS_DH"/>
</dbReference>
<dbReference type="Gene3D" id="3.10.129.120">
    <property type="match status" value="1"/>
</dbReference>
<dbReference type="InterPro" id="IPR036736">
    <property type="entry name" value="ACP-like_sf"/>
</dbReference>
<name>A0AAN6RV22_9PEZI</name>
<keyword evidence="6" id="KW-1185">Reference proteome</keyword>
<reference evidence="5" key="2">
    <citation type="submission" date="2023-05" db="EMBL/GenBank/DDBJ databases">
        <authorList>
            <consortium name="Lawrence Berkeley National Laboratory"/>
            <person name="Steindorff A."/>
            <person name="Hensen N."/>
            <person name="Bonometti L."/>
            <person name="Westerberg I."/>
            <person name="Brannstrom I.O."/>
            <person name="Guillou S."/>
            <person name="Cros-Aarteil S."/>
            <person name="Calhoun S."/>
            <person name="Haridas S."/>
            <person name="Kuo A."/>
            <person name="Mondo S."/>
            <person name="Pangilinan J."/>
            <person name="Riley R."/>
            <person name="Labutti K."/>
            <person name="Andreopoulos B."/>
            <person name="Lipzen A."/>
            <person name="Chen C."/>
            <person name="Yanf M."/>
            <person name="Daum C."/>
            <person name="Ng V."/>
            <person name="Clum A."/>
            <person name="Ohm R."/>
            <person name="Martin F."/>
            <person name="Silar P."/>
            <person name="Natvig D."/>
            <person name="Lalanne C."/>
            <person name="Gautier V."/>
            <person name="Ament-Velasquez S.L."/>
            <person name="Kruys A."/>
            <person name="Hutchinson M.I."/>
            <person name="Powell A.J."/>
            <person name="Barry K."/>
            <person name="Miller A.N."/>
            <person name="Grigoriev I.V."/>
            <person name="Debuchy R."/>
            <person name="Gladieux P."/>
            <person name="Thoren M.H."/>
            <person name="Johannesson H."/>
        </authorList>
    </citation>
    <scope>NUCLEOTIDE SEQUENCE</scope>
    <source>
        <strain evidence="5">CBS 103.79</strain>
    </source>
</reference>
<evidence type="ECO:0000313" key="6">
    <source>
        <dbReference type="Proteomes" id="UP001303889"/>
    </source>
</evidence>
<dbReference type="SUPFAM" id="SSF47336">
    <property type="entry name" value="ACP-like"/>
    <property type="match status" value="1"/>
</dbReference>
<feature type="active site" description="Proton acceptor; for dehydratase activity" evidence="1">
    <location>
        <position position="133"/>
    </location>
</feature>
<sequence length="671" mass="73566">MAGKDYDYRRNLANTVLLVVISLVILPVLYRKFWQPALLQDVIQSNRDTVPEVYFPSLTVLQRADWTSEATLTLSNLPKCGLHWLPPPNHTLPSCRDVPSPGTEGCDCAANWDTAITESLVWQNTTYRALTLHATDDMLCVVPTTKMVVQAYFTYDATRAASDAGRVLHPSVYLAVFDPTLTLTQALEAGYTRLRLVNGNGVTAVTLGLVMRQAAADATPAYDYDVDLSGDPARDVPDGGEVGWITVHVEFPSFERRVDVVRRAMEWSDMVATAGAWFSLFQIVSWILSGAALQSELMYTGPFRAQTGLRTGLRRRMDHAAGYIALPQPTAGFDRLPVHLASLDAAIQSALLAYSYPGDTRLQGTRLPTRIDSIRINVPLCEATQLAKTPFRSWASSKLGDAPGDINGDIDVYDNDGGLGPDDAPPTPFDISSATLQEDASLFNDLERVSYIYLRRLGLAFLAGDRGGLPAYQLRLLEYIDHLNTTQAVTKAQSVARAAWEHDTHDQILNIIARRPGRVDMDLIHTVAGRLDRLYIKALGLSRHFDELARIASQISHRHPHMRVLEVGAGTGGATKLLPLPLFCYLAWLTLLPEAYTTNLGSVLQVPSDCDLISSALNDLGTDSLVVVSIRSWATKALRTEVTVLKALDSSTAGALFQVIKERVLASLAKK</sequence>
<evidence type="ECO:0000256" key="2">
    <source>
        <dbReference type="SAM" id="Phobius"/>
    </source>
</evidence>
<feature type="domain" description="PKS/mFAS DH" evidence="4">
    <location>
        <begin position="90"/>
        <end position="438"/>
    </location>
</feature>
<keyword evidence="2" id="KW-0812">Transmembrane</keyword>
<feature type="domain" description="Carrier" evidence="3">
    <location>
        <begin position="590"/>
        <end position="664"/>
    </location>
</feature>
<dbReference type="InterPro" id="IPR009081">
    <property type="entry name" value="PP-bd_ACP"/>
</dbReference>
<reference evidence="5" key="1">
    <citation type="journal article" date="2023" name="Mol. Phylogenet. Evol.">
        <title>Genome-scale phylogeny and comparative genomics of the fungal order Sordariales.</title>
        <authorList>
            <person name="Hensen N."/>
            <person name="Bonometti L."/>
            <person name="Westerberg I."/>
            <person name="Brannstrom I.O."/>
            <person name="Guillou S."/>
            <person name="Cros-Aarteil S."/>
            <person name="Calhoun S."/>
            <person name="Haridas S."/>
            <person name="Kuo A."/>
            <person name="Mondo S."/>
            <person name="Pangilinan J."/>
            <person name="Riley R."/>
            <person name="LaButti K."/>
            <person name="Andreopoulos B."/>
            <person name="Lipzen A."/>
            <person name="Chen C."/>
            <person name="Yan M."/>
            <person name="Daum C."/>
            <person name="Ng V."/>
            <person name="Clum A."/>
            <person name="Steindorff A."/>
            <person name="Ohm R.A."/>
            <person name="Martin F."/>
            <person name="Silar P."/>
            <person name="Natvig D.O."/>
            <person name="Lalanne C."/>
            <person name="Gautier V."/>
            <person name="Ament-Velasquez S.L."/>
            <person name="Kruys A."/>
            <person name="Hutchinson M.I."/>
            <person name="Powell A.J."/>
            <person name="Barry K."/>
            <person name="Miller A.N."/>
            <person name="Grigoriev I.V."/>
            <person name="Debuchy R."/>
            <person name="Gladieux P."/>
            <person name="Hiltunen Thoren M."/>
            <person name="Johannesson H."/>
        </authorList>
    </citation>
    <scope>NUCLEOTIDE SEQUENCE</scope>
    <source>
        <strain evidence="5">CBS 103.79</strain>
    </source>
</reference>
<dbReference type="AlphaFoldDB" id="A0AAN6RV22"/>
<comment type="caution">
    <text evidence="5">The sequence shown here is derived from an EMBL/GenBank/DDBJ whole genome shotgun (WGS) entry which is preliminary data.</text>
</comment>
<feature type="active site" description="Proton donor; for dehydratase activity" evidence="1">
    <location>
        <position position="344"/>
    </location>
</feature>
<keyword evidence="2" id="KW-1133">Transmembrane helix</keyword>
<evidence type="ECO:0000259" key="4">
    <source>
        <dbReference type="PROSITE" id="PS52019"/>
    </source>
</evidence>
<organism evidence="5 6">
    <name type="scientific">Staphylotrichum tortipilum</name>
    <dbReference type="NCBI Taxonomy" id="2831512"/>
    <lineage>
        <taxon>Eukaryota</taxon>
        <taxon>Fungi</taxon>
        <taxon>Dikarya</taxon>
        <taxon>Ascomycota</taxon>
        <taxon>Pezizomycotina</taxon>
        <taxon>Sordariomycetes</taxon>
        <taxon>Sordariomycetidae</taxon>
        <taxon>Sordariales</taxon>
        <taxon>Chaetomiaceae</taxon>
        <taxon>Staphylotrichum</taxon>
    </lineage>
</organism>
<feature type="region of interest" description="C-terminal hotdog fold" evidence="1">
    <location>
        <begin position="269"/>
        <end position="438"/>
    </location>
</feature>
<proteinExistence type="predicted"/>
<evidence type="ECO:0000256" key="1">
    <source>
        <dbReference type="PROSITE-ProRule" id="PRU01363"/>
    </source>
</evidence>
<feature type="transmembrane region" description="Helical" evidence="2">
    <location>
        <begin position="12"/>
        <end position="30"/>
    </location>
</feature>
<dbReference type="PROSITE" id="PS50075">
    <property type="entry name" value="CARRIER"/>
    <property type="match status" value="1"/>
</dbReference>
<dbReference type="Pfam" id="PF14765">
    <property type="entry name" value="PS-DH"/>
    <property type="match status" value="1"/>
</dbReference>